<name>A0A7Y2E9K5_UNCEI</name>
<comment type="caution">
    <text evidence="2">The sequence shown here is derived from an EMBL/GenBank/DDBJ whole genome shotgun (WGS) entry which is preliminary data.</text>
</comment>
<feature type="compositionally biased region" description="Polar residues" evidence="1">
    <location>
        <begin position="8"/>
        <end position="19"/>
    </location>
</feature>
<feature type="region of interest" description="Disordered" evidence="1">
    <location>
        <begin position="1"/>
        <end position="58"/>
    </location>
</feature>
<protein>
    <submittedName>
        <fullName evidence="2">DUF2188 domain-containing protein</fullName>
    </submittedName>
</protein>
<dbReference type="EMBL" id="JABDJR010000134">
    <property type="protein sequence ID" value="NNF05814.1"/>
    <property type="molecule type" value="Genomic_DNA"/>
</dbReference>
<organism evidence="2 3">
    <name type="scientific">Eiseniibacteriota bacterium</name>
    <dbReference type="NCBI Taxonomy" id="2212470"/>
    <lineage>
        <taxon>Bacteria</taxon>
        <taxon>Candidatus Eiseniibacteriota</taxon>
    </lineage>
</organism>
<accession>A0A7Y2E9K5</accession>
<dbReference type="InterPro" id="IPR018691">
    <property type="entry name" value="DUF2188"/>
</dbReference>
<dbReference type="Pfam" id="PF09954">
    <property type="entry name" value="DUF2188"/>
    <property type="match status" value="1"/>
</dbReference>
<evidence type="ECO:0000313" key="3">
    <source>
        <dbReference type="Proteomes" id="UP000547674"/>
    </source>
</evidence>
<evidence type="ECO:0000256" key="1">
    <source>
        <dbReference type="SAM" id="MobiDB-lite"/>
    </source>
</evidence>
<dbReference type="Proteomes" id="UP000547674">
    <property type="component" value="Unassembled WGS sequence"/>
</dbReference>
<sequence>MKREGASRASNHFKTQSEANARARQLAMKSKGERITLGKNGKIKSKDSYGNDPRGSKG</sequence>
<proteinExistence type="predicted"/>
<reference evidence="2 3" key="1">
    <citation type="submission" date="2020-03" db="EMBL/GenBank/DDBJ databases">
        <title>Metabolic flexibility allows generalist bacteria to become dominant in a frequently disturbed ecosystem.</title>
        <authorList>
            <person name="Chen Y.-J."/>
            <person name="Leung P.M."/>
            <person name="Bay S.K."/>
            <person name="Hugenholtz P."/>
            <person name="Kessler A.J."/>
            <person name="Shelley G."/>
            <person name="Waite D.W."/>
            <person name="Cook P.L."/>
            <person name="Greening C."/>
        </authorList>
    </citation>
    <scope>NUCLEOTIDE SEQUENCE [LARGE SCALE GENOMIC DNA]</scope>
    <source>
        <strain evidence="2">SS_bin_28</strain>
    </source>
</reference>
<gene>
    <name evidence="2" type="ORF">HKN21_03570</name>
</gene>
<dbReference type="AlphaFoldDB" id="A0A7Y2E9K5"/>
<evidence type="ECO:0000313" key="2">
    <source>
        <dbReference type="EMBL" id="NNF05814.1"/>
    </source>
</evidence>